<feature type="region of interest" description="Disordered" evidence="1">
    <location>
        <begin position="197"/>
        <end position="243"/>
    </location>
</feature>
<feature type="compositionally biased region" description="Polar residues" evidence="1">
    <location>
        <begin position="985"/>
        <end position="1001"/>
    </location>
</feature>
<dbReference type="Gene3D" id="3.40.50.1010">
    <property type="entry name" value="5'-nuclease"/>
    <property type="match status" value="1"/>
</dbReference>
<feature type="region of interest" description="Disordered" evidence="1">
    <location>
        <begin position="471"/>
        <end position="542"/>
    </location>
</feature>
<feature type="compositionally biased region" description="Polar residues" evidence="1">
    <location>
        <begin position="483"/>
        <end position="507"/>
    </location>
</feature>
<organism evidence="3 4">
    <name type="scientific">Rhizopogon vinicolor AM-OR11-026</name>
    <dbReference type="NCBI Taxonomy" id="1314800"/>
    <lineage>
        <taxon>Eukaryota</taxon>
        <taxon>Fungi</taxon>
        <taxon>Dikarya</taxon>
        <taxon>Basidiomycota</taxon>
        <taxon>Agaricomycotina</taxon>
        <taxon>Agaricomycetes</taxon>
        <taxon>Agaricomycetidae</taxon>
        <taxon>Boletales</taxon>
        <taxon>Suillineae</taxon>
        <taxon>Rhizopogonaceae</taxon>
        <taxon>Rhizopogon</taxon>
    </lineage>
</organism>
<feature type="compositionally biased region" description="Low complexity" evidence="1">
    <location>
        <begin position="1010"/>
        <end position="1032"/>
    </location>
</feature>
<feature type="region of interest" description="Disordered" evidence="1">
    <location>
        <begin position="985"/>
        <end position="1032"/>
    </location>
</feature>
<gene>
    <name evidence="3" type="ORF">K503DRAFT_517413</name>
</gene>
<dbReference type="Pfam" id="PF01936">
    <property type="entry name" value="NYN"/>
    <property type="match status" value="1"/>
</dbReference>
<name>A0A1B7N8Z3_9AGAM</name>
<dbReference type="PANTHER" id="PTHR14379:SF3">
    <property type="entry name" value="MEIOSIS REGULATOR AND MRNA STABILITY FACTOR 1"/>
    <property type="match status" value="1"/>
</dbReference>
<keyword evidence="4" id="KW-1185">Reference proteome</keyword>
<dbReference type="GO" id="GO:0010468">
    <property type="term" value="P:regulation of gene expression"/>
    <property type="evidence" value="ECO:0007669"/>
    <property type="project" value="InterPro"/>
</dbReference>
<dbReference type="AlphaFoldDB" id="A0A1B7N8Z3"/>
<dbReference type="GO" id="GO:1905762">
    <property type="term" value="F:CCR4-NOT complex binding"/>
    <property type="evidence" value="ECO:0007669"/>
    <property type="project" value="TreeGrafter"/>
</dbReference>
<dbReference type="STRING" id="1314800.A0A1B7N8Z3"/>
<dbReference type="InParanoid" id="A0A1B7N8Z3"/>
<dbReference type="InterPro" id="IPR024768">
    <property type="entry name" value="Marf1"/>
</dbReference>
<dbReference type="GO" id="GO:0005777">
    <property type="term" value="C:peroxisome"/>
    <property type="evidence" value="ECO:0007669"/>
    <property type="project" value="InterPro"/>
</dbReference>
<evidence type="ECO:0000256" key="1">
    <source>
        <dbReference type="SAM" id="MobiDB-lite"/>
    </source>
</evidence>
<dbReference type="OrthoDB" id="549353at2759"/>
<feature type="domain" description="NYN" evidence="2">
    <location>
        <begin position="6"/>
        <end position="152"/>
    </location>
</feature>
<feature type="compositionally biased region" description="Polar residues" evidence="1">
    <location>
        <begin position="524"/>
        <end position="533"/>
    </location>
</feature>
<dbReference type="EMBL" id="KV448184">
    <property type="protein sequence ID" value="OAX41326.1"/>
    <property type="molecule type" value="Genomic_DNA"/>
</dbReference>
<feature type="region of interest" description="Disordered" evidence="1">
    <location>
        <begin position="260"/>
        <end position="286"/>
    </location>
</feature>
<evidence type="ECO:0000313" key="3">
    <source>
        <dbReference type="EMBL" id="OAX41326.1"/>
    </source>
</evidence>
<proteinExistence type="predicted"/>
<dbReference type="Proteomes" id="UP000092154">
    <property type="component" value="Unassembled WGS sequence"/>
</dbReference>
<evidence type="ECO:0000259" key="2">
    <source>
        <dbReference type="Pfam" id="PF01936"/>
    </source>
</evidence>
<feature type="region of interest" description="Disordered" evidence="1">
    <location>
        <begin position="323"/>
        <end position="400"/>
    </location>
</feature>
<dbReference type="InterPro" id="IPR021139">
    <property type="entry name" value="NYN"/>
</dbReference>
<sequence length="1119" mass="122528">MPDHRKVAVFWDFENCSAPPSSQGHAIVNGIRRIAHVFGHVTTFKTYLDMSAQHQSSRSINFRSELQSSGVSMVDCPHNGRKDVVDKMILVDMLAFAIDHDSPAAVVLIAGDRDYAYAMSTLRHRQYTVVLIVPSGPKFSQSLQSQASVVIDWDYAILGKRPEADTPPVRQPYRDLDEDIVERLTREIRDLNEDAAATLISSSHPTAAAPTYTRRGGAAEPLQPSPFQRNADSSDAARPAPMYTPRKAASVFTETLGHDRVGSAASRARSTTQATQATPDIDRDPVSPVADEFVRTVNEIQDATYVPFAKPPITSPQLEHFQNIAEPGSPPIASLRNFSPSPSPTPLHSHSHSPSHSHTISGGTPISYGNPPQKNVPPAMPSSSVSAGGRGDATSARKSTNSGFVSVVMDDSILPSDSVTVMDALGLSDDEDKCDYGNGEIANDSSNGPRLIEVDDPSHIYVMNDVESSLNDGQASFHDISRSPPTTDTPLPRTQPSGIQTSQQSILAPSFSEPNDMMPKMGPPQTTSVISNNSDHHSSGCQAHPVESVEDKIRRLTPPQFLPLINQLLLQRSKGNMEPTRRSISNALKEYDEDVYKVAGVSRFGNYASQAQRASLIELGGREDQGEQAWISLHPNLFKSETTTMSVPDTTTGSVEEITTDSVEEATIESVENKIRRLTPPQFLPLIEQLLLARSKGIMKPGMFTIAFTLLQHDKDAYKRMGVNKFRDYASLAEQASLIELGGSEDGAWIALHPNLFKEESTTEPVEEIAVEFVEETAIESVEDKIRRLTPPQFLPLIEQLLLARSKGIMKPGMFTIAFTLLQHDKDAYKRMGVNKFRDYASLAEQASLIELGGSEGDAWIALHPNWFKEETTTEFVEEIAVDFVEETAIESVEDKIRRLTPPQFLPLIEQLLMERSKGIMKPGMFAIAFTLLQYDKDAYKRMGVNKFRDYVSLAEQASLIELGESEGDAWIALHPSWFMEETNAPRSPTLSTVHNSSPAPQDNIKALVSTSSTPPSSTAPRTTTPHTNTPHSPYKPIPLCFVPLITCLSNVKQGGMAKPLRSTIGMMLGSAVCSTAGVASMKEYFDRAVGDEIVEIGGDGGYAWVRLHPNALSGKHFC</sequence>
<dbReference type="GO" id="GO:0004540">
    <property type="term" value="F:RNA nuclease activity"/>
    <property type="evidence" value="ECO:0007669"/>
    <property type="project" value="InterPro"/>
</dbReference>
<evidence type="ECO:0000313" key="4">
    <source>
        <dbReference type="Proteomes" id="UP000092154"/>
    </source>
</evidence>
<accession>A0A1B7N8Z3</accession>
<dbReference type="CDD" id="cd10910">
    <property type="entry name" value="PIN_limkain_b1_N_like"/>
    <property type="match status" value="1"/>
</dbReference>
<feature type="compositionally biased region" description="Low complexity" evidence="1">
    <location>
        <begin position="263"/>
        <end position="278"/>
    </location>
</feature>
<reference evidence="3 4" key="1">
    <citation type="submission" date="2016-06" db="EMBL/GenBank/DDBJ databases">
        <title>Comparative genomics of the ectomycorrhizal sister species Rhizopogon vinicolor and Rhizopogon vesiculosus (Basidiomycota: Boletales) reveals a divergence of the mating type B locus.</title>
        <authorList>
            <consortium name="DOE Joint Genome Institute"/>
            <person name="Mujic A.B."/>
            <person name="Kuo A."/>
            <person name="Tritt A."/>
            <person name="Lipzen A."/>
            <person name="Chen C."/>
            <person name="Johnson J."/>
            <person name="Sharma A."/>
            <person name="Barry K."/>
            <person name="Grigoriev I.V."/>
            <person name="Spatafora J.W."/>
        </authorList>
    </citation>
    <scope>NUCLEOTIDE SEQUENCE [LARGE SCALE GENOMIC DNA]</scope>
    <source>
        <strain evidence="3 4">AM-OR11-026</strain>
    </source>
</reference>
<dbReference type="PANTHER" id="PTHR14379">
    <property type="entry name" value="LIMKAIN B LKAP"/>
    <property type="match status" value="1"/>
</dbReference>
<protein>
    <recommendedName>
        <fullName evidence="2">NYN domain-containing protein</fullName>
    </recommendedName>
</protein>